<dbReference type="AlphaFoldDB" id="C5M0Q5"/>
<dbReference type="Proteomes" id="UP000007800">
    <property type="component" value="Unassembled WGS sequence"/>
</dbReference>
<keyword evidence="2" id="KW-1185">Reference proteome</keyword>
<protein>
    <submittedName>
        <fullName evidence="1">Uncharacterized protein</fullName>
    </submittedName>
</protein>
<evidence type="ECO:0000313" key="2">
    <source>
        <dbReference type="Proteomes" id="UP000007800"/>
    </source>
</evidence>
<dbReference type="OrthoDB" id="1737613at2759"/>
<accession>C5M0Q5</accession>
<organism evidence="2">
    <name type="scientific">Perkinsus marinus (strain ATCC 50983 / TXsc)</name>
    <dbReference type="NCBI Taxonomy" id="423536"/>
    <lineage>
        <taxon>Eukaryota</taxon>
        <taxon>Sar</taxon>
        <taxon>Alveolata</taxon>
        <taxon>Perkinsozoa</taxon>
        <taxon>Perkinsea</taxon>
        <taxon>Perkinsida</taxon>
        <taxon>Perkinsidae</taxon>
        <taxon>Perkinsus</taxon>
    </lineage>
</organism>
<proteinExistence type="predicted"/>
<dbReference type="RefSeq" id="XP_002764696.1">
    <property type="nucleotide sequence ID" value="XM_002764650.1"/>
</dbReference>
<gene>
    <name evidence="1" type="ORF">Pmar_PMAR029136</name>
</gene>
<dbReference type="InParanoid" id="C5M0Q5"/>
<dbReference type="GeneID" id="9054969"/>
<name>C5M0Q5_PERM5</name>
<dbReference type="Gene3D" id="3.90.226.10">
    <property type="entry name" value="2-enoyl-CoA Hydratase, Chain A, domain 1"/>
    <property type="match status" value="1"/>
</dbReference>
<reference evidence="1 2" key="1">
    <citation type="submission" date="2008-07" db="EMBL/GenBank/DDBJ databases">
        <authorList>
            <person name="El-Sayed N."/>
            <person name="Caler E."/>
            <person name="Inman J."/>
            <person name="Amedeo P."/>
            <person name="Hass B."/>
            <person name="Wortman J."/>
        </authorList>
    </citation>
    <scope>NUCLEOTIDE SEQUENCE [LARGE SCALE GENOMIC DNA]</scope>
    <source>
        <strain evidence="2">ATCC 50983 / TXsc</strain>
    </source>
</reference>
<dbReference type="EMBL" id="GG687161">
    <property type="protein sequence ID" value="EEQ97413.1"/>
    <property type="molecule type" value="Genomic_DNA"/>
</dbReference>
<evidence type="ECO:0000313" key="1">
    <source>
        <dbReference type="EMBL" id="EEQ97413.1"/>
    </source>
</evidence>
<sequence length="60" mass="6787">MAASVTHVDNRNFKEGVRFTLFDKGKGMPPEYIPAKISEVDQEQVDDILAGYDKVEPIEF</sequence>